<comment type="caution">
    <text evidence="2">The sequence shown here is derived from an EMBL/GenBank/DDBJ whole genome shotgun (WGS) entry which is preliminary data.</text>
</comment>
<gene>
    <name evidence="2" type="ORF">G9470_01810</name>
</gene>
<dbReference type="InterPro" id="IPR002545">
    <property type="entry name" value="CheW-lke_dom"/>
</dbReference>
<dbReference type="InterPro" id="IPR036061">
    <property type="entry name" value="CheW-like_dom_sf"/>
</dbReference>
<evidence type="ECO:0000313" key="3">
    <source>
        <dbReference type="Proteomes" id="UP000539052"/>
    </source>
</evidence>
<proteinExistence type="predicted"/>
<dbReference type="SUPFAM" id="SSF50341">
    <property type="entry name" value="CheW-like"/>
    <property type="match status" value="1"/>
</dbReference>
<dbReference type="Proteomes" id="UP000539052">
    <property type="component" value="Unassembled WGS sequence"/>
</dbReference>
<protein>
    <submittedName>
        <fullName evidence="2">Purine-binding chemotaxis protein CheW</fullName>
    </submittedName>
</protein>
<dbReference type="PANTHER" id="PTHR22617:SF23">
    <property type="entry name" value="CHEMOTAXIS PROTEIN CHEW"/>
    <property type="match status" value="1"/>
</dbReference>
<dbReference type="SMART" id="SM00260">
    <property type="entry name" value="CheW"/>
    <property type="match status" value="1"/>
</dbReference>
<keyword evidence="3" id="KW-1185">Reference proteome</keyword>
<dbReference type="Gene3D" id="2.40.50.180">
    <property type="entry name" value="CheA-289, Domain 4"/>
    <property type="match status" value="1"/>
</dbReference>
<feature type="domain" description="CheW-like" evidence="1">
    <location>
        <begin position="18"/>
        <end position="163"/>
    </location>
</feature>
<reference evidence="2 3" key="1">
    <citation type="submission" date="2020-03" db="EMBL/GenBank/DDBJ databases">
        <title>Genome Sequence of industrial isolate, B5A.</title>
        <authorList>
            <person name="Sharma S."/>
            <person name="Patil P.B."/>
            <person name="Korpole S."/>
        </authorList>
    </citation>
    <scope>NUCLEOTIDE SEQUENCE [LARGE SCALE GENOMIC DNA]</scope>
    <source>
        <strain evidence="2 3">PI-S10-B5A</strain>
    </source>
</reference>
<dbReference type="PANTHER" id="PTHR22617">
    <property type="entry name" value="CHEMOTAXIS SENSOR HISTIDINE KINASE-RELATED"/>
    <property type="match status" value="1"/>
</dbReference>
<name>A0ABX1VLB4_9FIRM</name>
<dbReference type="InterPro" id="IPR039315">
    <property type="entry name" value="CheW"/>
</dbReference>
<dbReference type="RefSeq" id="WP_170819879.1">
    <property type="nucleotide sequence ID" value="NZ_JAAOXG010000001.1"/>
</dbReference>
<evidence type="ECO:0000313" key="2">
    <source>
        <dbReference type="EMBL" id="NNJ28537.1"/>
    </source>
</evidence>
<dbReference type="Pfam" id="PF01584">
    <property type="entry name" value="CheW"/>
    <property type="match status" value="1"/>
</dbReference>
<evidence type="ECO:0000259" key="1">
    <source>
        <dbReference type="PROSITE" id="PS50851"/>
    </source>
</evidence>
<dbReference type="PROSITE" id="PS50851">
    <property type="entry name" value="CHEW"/>
    <property type="match status" value="1"/>
</dbReference>
<dbReference type="Gene3D" id="2.30.30.40">
    <property type="entry name" value="SH3 Domains"/>
    <property type="match status" value="1"/>
</dbReference>
<dbReference type="EMBL" id="JAAOXG010000001">
    <property type="protein sequence ID" value="NNJ28537.1"/>
    <property type="molecule type" value="Genomic_DNA"/>
</dbReference>
<accession>A0ABX1VLB4</accession>
<sequence length="171" mass="19312">MKRQELRIHQQGNPDTLKDRYLTFWADKRLLGLSITCVVQIVGLQRITNFPDSPAYVKGAVSLRGDVFPVVDLRQKLGGDANEYNDRNCIIITKISNSLYGFIVDGVEAVCQVLQEEILPVPYFNNESLNGCFSEIVKVPTESSVEKIIFLLNIQKLLSKEELELLALAER</sequence>
<organism evidence="2 3">
    <name type="scientific">Lacrimispora defluvii</name>
    <dbReference type="NCBI Taxonomy" id="2719233"/>
    <lineage>
        <taxon>Bacteria</taxon>
        <taxon>Bacillati</taxon>
        <taxon>Bacillota</taxon>
        <taxon>Clostridia</taxon>
        <taxon>Lachnospirales</taxon>
        <taxon>Lachnospiraceae</taxon>
        <taxon>Lacrimispora</taxon>
    </lineage>
</organism>